<proteinExistence type="predicted"/>
<reference evidence="2 3" key="1">
    <citation type="submission" date="2019-12" db="EMBL/GenBank/DDBJ databases">
        <authorList>
            <person name="Kim Y.S."/>
        </authorList>
    </citation>
    <scope>NUCLEOTIDE SEQUENCE [LARGE SCALE GENOMIC DNA]</scope>
    <source>
        <strain evidence="2 3">MMS17-SY077</strain>
    </source>
</reference>
<protein>
    <submittedName>
        <fullName evidence="2">DUF2252 domain-containing protein</fullName>
    </submittedName>
</protein>
<dbReference type="RefSeq" id="WP_160423270.1">
    <property type="nucleotide sequence ID" value="NZ_WSTA01000015.1"/>
</dbReference>
<dbReference type="InterPro" id="IPR018721">
    <property type="entry name" value="DUF2252"/>
</dbReference>
<feature type="region of interest" description="Disordered" evidence="1">
    <location>
        <begin position="1"/>
        <end position="21"/>
    </location>
</feature>
<organism evidence="2 3">
    <name type="scientific">Agromyces seonyuensis</name>
    <dbReference type="NCBI Taxonomy" id="2662446"/>
    <lineage>
        <taxon>Bacteria</taxon>
        <taxon>Bacillati</taxon>
        <taxon>Actinomycetota</taxon>
        <taxon>Actinomycetes</taxon>
        <taxon>Micrococcales</taxon>
        <taxon>Microbacteriaceae</taxon>
        <taxon>Agromyces</taxon>
    </lineage>
</organism>
<sequence>MTDTIAFQSEAAERRRDRRADGRAVRDRLPLADLAVLPPVDRDPIATLEEQAKTRVPRLIALRHGRMAASPFAFYRGAAALMADDLRAGPDTGLVTWLCGDAHLSNVGAYASPERTLVLDLNDFDETSKGPFEWDVKRMAASFEIAGRTRGFDEATRRGIVADLARAYAEAARDASEIPTLELFTAHVDVQDVLSRIAGRLSPTATKRLRKSVAKARTRNSRQAAASLADRVDGLPRFRSEPPLLVSLDDVAAEFGVSTPDATRRMEDILAAYIATLPPERKRILERFRLVDAAMKVVGVGSVGTRAWLALLVGNGPKDVLVLQAKEAQRSVLDDASQPSVYPNEGERVVHGQRIMQALGDPLLGWTRAEGLDGVERDFYLRQFRDWKGGASTETMEAETMTVYAEYCGLVLARAHARGTDAARISGYLGRSKEFGEALAEFSVAYADRTELDHARLLQAIADGRLEAVAE</sequence>
<dbReference type="InterPro" id="IPR011009">
    <property type="entry name" value="Kinase-like_dom_sf"/>
</dbReference>
<evidence type="ECO:0000313" key="3">
    <source>
        <dbReference type="Proteomes" id="UP000438182"/>
    </source>
</evidence>
<keyword evidence="3" id="KW-1185">Reference proteome</keyword>
<dbReference type="PANTHER" id="PTHR39441">
    <property type="entry name" value="DUF2252 DOMAIN-CONTAINING PROTEIN"/>
    <property type="match status" value="1"/>
</dbReference>
<dbReference type="AlphaFoldDB" id="A0A6I4NZR5"/>
<dbReference type="Proteomes" id="UP000438182">
    <property type="component" value="Unassembled WGS sequence"/>
</dbReference>
<name>A0A6I4NZR5_9MICO</name>
<gene>
    <name evidence="2" type="ORF">GB864_05105</name>
</gene>
<dbReference type="PANTHER" id="PTHR39441:SF1">
    <property type="entry name" value="DUF2252 DOMAIN-CONTAINING PROTEIN"/>
    <property type="match status" value="1"/>
</dbReference>
<dbReference type="EMBL" id="WSTA01000015">
    <property type="protein sequence ID" value="MWB97925.1"/>
    <property type="molecule type" value="Genomic_DNA"/>
</dbReference>
<dbReference type="SUPFAM" id="SSF56112">
    <property type="entry name" value="Protein kinase-like (PK-like)"/>
    <property type="match status" value="1"/>
</dbReference>
<feature type="compositionally biased region" description="Basic and acidic residues" evidence="1">
    <location>
        <begin position="11"/>
        <end position="21"/>
    </location>
</feature>
<accession>A0A6I4NZR5</accession>
<evidence type="ECO:0000256" key="1">
    <source>
        <dbReference type="SAM" id="MobiDB-lite"/>
    </source>
</evidence>
<dbReference type="Pfam" id="PF10009">
    <property type="entry name" value="DUF2252"/>
    <property type="match status" value="1"/>
</dbReference>
<evidence type="ECO:0000313" key="2">
    <source>
        <dbReference type="EMBL" id="MWB97925.1"/>
    </source>
</evidence>
<comment type="caution">
    <text evidence="2">The sequence shown here is derived from an EMBL/GenBank/DDBJ whole genome shotgun (WGS) entry which is preliminary data.</text>
</comment>